<gene>
    <name evidence="2" type="primary">icmX</name>
    <name evidence="2" type="ORF">Llan_1279</name>
</gene>
<feature type="chain" id="PRO_5006914967" evidence="1">
    <location>
        <begin position="23"/>
        <end position="492"/>
    </location>
</feature>
<evidence type="ECO:0000256" key="1">
    <source>
        <dbReference type="SAM" id="SignalP"/>
    </source>
</evidence>
<organism evidence="2 3">
    <name type="scientific">Legionella lansingensis</name>
    <dbReference type="NCBI Taxonomy" id="45067"/>
    <lineage>
        <taxon>Bacteria</taxon>
        <taxon>Pseudomonadati</taxon>
        <taxon>Pseudomonadota</taxon>
        <taxon>Gammaproteobacteria</taxon>
        <taxon>Legionellales</taxon>
        <taxon>Legionellaceae</taxon>
        <taxon>Legionella</taxon>
    </lineage>
</organism>
<accession>A0A0W0VPB1</accession>
<feature type="signal peptide" evidence="1">
    <location>
        <begin position="1"/>
        <end position="22"/>
    </location>
</feature>
<dbReference type="eggNOG" id="ENOG5030XEN">
    <property type="taxonomic scope" value="Bacteria"/>
</dbReference>
<proteinExistence type="predicted"/>
<dbReference type="NCBIfam" id="NF038225">
    <property type="entry name" value="IcmX_IVB"/>
    <property type="match status" value="1"/>
</dbReference>
<dbReference type="AlphaFoldDB" id="A0A0W0VPB1"/>
<dbReference type="EMBL" id="LNYI01000028">
    <property type="protein sequence ID" value="KTD22016.1"/>
    <property type="molecule type" value="Genomic_DNA"/>
</dbReference>
<dbReference type="RefSeq" id="WP_028373167.1">
    <property type="nucleotide sequence ID" value="NZ_CAAAJD010000005.1"/>
</dbReference>
<evidence type="ECO:0000313" key="3">
    <source>
        <dbReference type="Proteomes" id="UP000054869"/>
    </source>
</evidence>
<protein>
    <submittedName>
        <fullName evidence="2">Intracellular multiplication protein IcmX</fullName>
    </submittedName>
</protein>
<dbReference type="PATRIC" id="fig|45067.4.peg.1341"/>
<dbReference type="STRING" id="45067.Llan_1279"/>
<keyword evidence="1" id="KW-0732">Signal</keyword>
<name>A0A0W0VPB1_9GAMM</name>
<dbReference type="Proteomes" id="UP000054869">
    <property type="component" value="Unassembled WGS sequence"/>
</dbReference>
<sequence length="492" mass="52611">MKSLSRHLVLSSILLFTTSIFASQGGSNGSTDDDSLSTIKTYLLNLGQYLGYNIDQSPQTEDNPVSDTLMQVTTQALTATLLPAFQSLWGALPVNTAGLNMLSGTVNPIFVPANVQTYSQLNAAANSTFMSSQFYTPSSGISVSTLIDQPNVGATTTSQGQQYQSDPVSQAVANILTTPDYSYCLDNAGANFIQQCNYPSGLKNEAQIMQNVIGALPNPVTFFTPQFNQNVIPQLNSNSLIAPLMYSSTSLGTDQTQSGSNFVNTATIGAPSGTTPSGPLQAQTQAQQALNFIRYATSAVAPLALPSYNDYGNLYLQIIDTTNKYTAVQKWQAASTIANYLANLRVYAAQASVGIGNLYYILSKRMPQPIQGTQTTESTTTSQALSEYNMATWRLFNPTTASQTQGQPGQPTTTQWITNLNQASAATIQKEIAILLAEINYQLYLNRQQEERLLLTNSMLLLQNARASQPTGALAATGQASASTSTTAAGTQ</sequence>
<keyword evidence="3" id="KW-1185">Reference proteome</keyword>
<evidence type="ECO:0000313" key="2">
    <source>
        <dbReference type="EMBL" id="KTD22016.1"/>
    </source>
</evidence>
<reference evidence="2 3" key="1">
    <citation type="submission" date="2015-11" db="EMBL/GenBank/DDBJ databases">
        <title>Genomic analysis of 38 Legionella species identifies large and diverse effector repertoires.</title>
        <authorList>
            <person name="Burstein D."/>
            <person name="Amaro F."/>
            <person name="Zusman T."/>
            <person name="Lifshitz Z."/>
            <person name="Cohen O."/>
            <person name="Gilbert J.A."/>
            <person name="Pupko T."/>
            <person name="Shuman H.A."/>
            <person name="Segal G."/>
        </authorList>
    </citation>
    <scope>NUCLEOTIDE SEQUENCE [LARGE SCALE GENOMIC DNA]</scope>
    <source>
        <strain evidence="2 3">ATCC 49751</strain>
    </source>
</reference>
<comment type="caution">
    <text evidence="2">The sequence shown here is derived from an EMBL/GenBank/DDBJ whole genome shotgun (WGS) entry which is preliminary data.</text>
</comment>